<keyword evidence="2 3" id="KW-0238">DNA-binding</keyword>
<proteinExistence type="inferred from homology"/>
<dbReference type="InterPro" id="IPR016032">
    <property type="entry name" value="Sig_transdc_resp-reg_C-effctor"/>
</dbReference>
<protein>
    <submittedName>
        <fullName evidence="5">Predicted ATPase</fullName>
    </submittedName>
</protein>
<dbReference type="PROSITE" id="PS51755">
    <property type="entry name" value="OMPR_PHOB"/>
    <property type="match status" value="1"/>
</dbReference>
<sequence>MRFGVLGPLTVWRDDGGSVAVPGLKVRALLAALLVHHGRPVPADLLIDHLWGDDPPGNAPGALSAKVSYLRRALEEAEPGGRALLVSPPPGYLLRVDADTVDAHRFESLTAEARETDDPQARAELLSGALALWRGPAYIDFADEAFARTTIARLEEQRLTALEDLAEARLALGLHAEVAGELGELLARHPLRERPRALHMLALYRAGRQGEALSSYEESRTHLAEELGLDPGPALAGLHRSILAHDPGLGAPPGPSPATNLPHPITGLIGRDDAVAEVRGLLRQHRLVTLTGSGGVGKTRLSIDVAAPMDETPADGAWFVELGALRPGTPDEMGALTDLVMAALDIHDGGAGARQAPADRLVRALRARRLLLVLDNCEHVIEPVAELTGLLLRAVPGLRVLATSREPLGLPGEVVWPVPALEAPGPGDGTDPATVAGFSAVRLFVTRTTAAARGFALTPDNAEAVAVLCRRLDGIPLALELAATRVRTLGVHGLLARLDDRFRLLTTGHRGAPPRQQTLMAMIDWSWQLLTEPERTVLRRLAVHADGCTLEAAQAVCAGDDVDPDEVLDILARLVDRSLVVMSERRDDDPRYRLLESVAVYCTERMHEAGELQRIRRRHRSHYALLAEQAEPRLYGPDQRRWLQRLDAEAANLLDALNDAAREGEAGLALRLANALAWYWFLRGRLVEARRSLGTALNARGEAPPAARARAMAWHTGMSFLSGDITDWPARHEAVLDAYAGVPDEPGRARAEWFLAFAEIDLGDVAATGELIDRALTTFQAVGDQWGVAAALSLRAKHAHVRSDSVALERDGAQSAALFRGLGDRWGLLQATEWLGAHAVLIGDYAQATRLHRDGLRMAEELGLWPELSGRLSWLGWISMECGDYPSAREHCERALRLATEQGSPLGAVFAEMGLAFAARREGDLDVAEAHLLHLMDAARHHTGPGRPLYAPSVLAELGQVEELRGNPEAAMARRMEAFAIARDLSAAADIAHALSGLAGACALDGRPYEAAQLLGAAAAARESIPKAVTPAEQGDLDRIVLATRQALGQERYAAAFAQGRLLSPDEARALLDRPRDAVLGAVPMGNAQPPVT</sequence>
<dbReference type="EMBL" id="FNDJ01000008">
    <property type="protein sequence ID" value="SDJ03517.1"/>
    <property type="molecule type" value="Genomic_DNA"/>
</dbReference>
<dbReference type="PANTHER" id="PTHR47691">
    <property type="entry name" value="REGULATOR-RELATED"/>
    <property type="match status" value="1"/>
</dbReference>
<dbReference type="SUPFAM" id="SSF46894">
    <property type="entry name" value="C-terminal effector domain of the bipartite response regulators"/>
    <property type="match status" value="1"/>
</dbReference>
<comment type="similarity">
    <text evidence="1">Belongs to the AfsR/DnrI/RedD regulatory family.</text>
</comment>
<evidence type="ECO:0000256" key="2">
    <source>
        <dbReference type="ARBA" id="ARBA00023125"/>
    </source>
</evidence>
<dbReference type="GO" id="GO:0003677">
    <property type="term" value="F:DNA binding"/>
    <property type="evidence" value="ECO:0007669"/>
    <property type="project" value="UniProtKB-UniRule"/>
</dbReference>
<dbReference type="STRING" id="633440.SAMN05421869_108229"/>
<dbReference type="GO" id="GO:0000160">
    <property type="term" value="P:phosphorelay signal transduction system"/>
    <property type="evidence" value="ECO:0007669"/>
    <property type="project" value="InterPro"/>
</dbReference>
<dbReference type="OrthoDB" id="3194665at2"/>
<dbReference type="Pfam" id="PF03704">
    <property type="entry name" value="BTAD"/>
    <property type="match status" value="1"/>
</dbReference>
<dbReference type="Pfam" id="PF00486">
    <property type="entry name" value="Trans_reg_C"/>
    <property type="match status" value="1"/>
</dbReference>
<dbReference type="Gene3D" id="1.25.40.10">
    <property type="entry name" value="Tetratricopeptide repeat domain"/>
    <property type="match status" value="3"/>
</dbReference>
<dbReference type="SMART" id="SM01043">
    <property type="entry name" value="BTAD"/>
    <property type="match status" value="1"/>
</dbReference>
<evidence type="ECO:0000259" key="4">
    <source>
        <dbReference type="PROSITE" id="PS51755"/>
    </source>
</evidence>
<dbReference type="InterPro" id="IPR027417">
    <property type="entry name" value="P-loop_NTPase"/>
</dbReference>
<gene>
    <name evidence="5" type="ORF">SAMN05421869_108229</name>
</gene>
<dbReference type="CDD" id="cd15831">
    <property type="entry name" value="BTAD"/>
    <property type="match status" value="1"/>
</dbReference>
<dbReference type="SUPFAM" id="SSF48452">
    <property type="entry name" value="TPR-like"/>
    <property type="match status" value="2"/>
</dbReference>
<dbReference type="SMART" id="SM00862">
    <property type="entry name" value="Trans_reg_C"/>
    <property type="match status" value="1"/>
</dbReference>
<evidence type="ECO:0000256" key="3">
    <source>
        <dbReference type="PROSITE-ProRule" id="PRU01091"/>
    </source>
</evidence>
<feature type="DNA-binding region" description="OmpR/PhoB-type" evidence="3">
    <location>
        <begin position="1"/>
        <end position="96"/>
    </location>
</feature>
<evidence type="ECO:0000256" key="1">
    <source>
        <dbReference type="ARBA" id="ARBA00005820"/>
    </source>
</evidence>
<dbReference type="GO" id="GO:0006355">
    <property type="term" value="P:regulation of DNA-templated transcription"/>
    <property type="evidence" value="ECO:0007669"/>
    <property type="project" value="InterPro"/>
</dbReference>
<name>A0A1G8QFL6_9ACTN</name>
<dbReference type="Proteomes" id="UP000199202">
    <property type="component" value="Unassembled WGS sequence"/>
</dbReference>
<dbReference type="Pfam" id="PF25872">
    <property type="entry name" value="HTH_77"/>
    <property type="match status" value="1"/>
</dbReference>
<dbReference type="RefSeq" id="WP_090933194.1">
    <property type="nucleotide sequence ID" value="NZ_FNDJ01000008.1"/>
</dbReference>
<reference evidence="5 6" key="1">
    <citation type="submission" date="2016-10" db="EMBL/GenBank/DDBJ databases">
        <authorList>
            <person name="de Groot N.N."/>
        </authorList>
    </citation>
    <scope>NUCLEOTIDE SEQUENCE [LARGE SCALE GENOMIC DNA]</scope>
    <source>
        <strain evidence="5 6">CGMCC 4.6533</strain>
    </source>
</reference>
<dbReference type="InterPro" id="IPR005158">
    <property type="entry name" value="BTAD"/>
</dbReference>
<feature type="domain" description="OmpR/PhoB-type" evidence="4">
    <location>
        <begin position="1"/>
        <end position="96"/>
    </location>
</feature>
<organism evidence="5 6">
    <name type="scientific">Nonomuraea jiangxiensis</name>
    <dbReference type="NCBI Taxonomy" id="633440"/>
    <lineage>
        <taxon>Bacteria</taxon>
        <taxon>Bacillati</taxon>
        <taxon>Actinomycetota</taxon>
        <taxon>Actinomycetes</taxon>
        <taxon>Streptosporangiales</taxon>
        <taxon>Streptosporangiaceae</taxon>
        <taxon>Nonomuraea</taxon>
    </lineage>
</organism>
<dbReference type="SUPFAM" id="SSF52540">
    <property type="entry name" value="P-loop containing nucleoside triphosphate hydrolases"/>
    <property type="match status" value="1"/>
</dbReference>
<dbReference type="InterPro" id="IPR058852">
    <property type="entry name" value="HTH_77"/>
</dbReference>
<dbReference type="PANTHER" id="PTHR47691:SF3">
    <property type="entry name" value="HTH-TYPE TRANSCRIPTIONAL REGULATOR RV0890C-RELATED"/>
    <property type="match status" value="1"/>
</dbReference>
<dbReference type="Gene3D" id="3.40.50.300">
    <property type="entry name" value="P-loop containing nucleotide triphosphate hydrolases"/>
    <property type="match status" value="1"/>
</dbReference>
<evidence type="ECO:0000313" key="5">
    <source>
        <dbReference type="EMBL" id="SDJ03517.1"/>
    </source>
</evidence>
<dbReference type="InterPro" id="IPR001867">
    <property type="entry name" value="OmpR/PhoB-type_DNA-bd"/>
</dbReference>
<evidence type="ECO:0000313" key="6">
    <source>
        <dbReference type="Proteomes" id="UP000199202"/>
    </source>
</evidence>
<keyword evidence="6" id="KW-1185">Reference proteome</keyword>
<dbReference type="Gene3D" id="1.10.10.10">
    <property type="entry name" value="Winged helix-like DNA-binding domain superfamily/Winged helix DNA-binding domain"/>
    <property type="match status" value="1"/>
</dbReference>
<accession>A0A1G8QFL6</accession>
<dbReference type="PRINTS" id="PR00364">
    <property type="entry name" value="DISEASERSIST"/>
</dbReference>
<dbReference type="InterPro" id="IPR036388">
    <property type="entry name" value="WH-like_DNA-bd_sf"/>
</dbReference>
<dbReference type="AlphaFoldDB" id="A0A1G8QFL6"/>
<dbReference type="InterPro" id="IPR011990">
    <property type="entry name" value="TPR-like_helical_dom_sf"/>
</dbReference>